<keyword evidence="1" id="KW-1133">Transmembrane helix</keyword>
<evidence type="ECO:0008006" key="4">
    <source>
        <dbReference type="Google" id="ProtNLM"/>
    </source>
</evidence>
<keyword evidence="3" id="KW-1185">Reference proteome</keyword>
<feature type="transmembrane region" description="Helical" evidence="1">
    <location>
        <begin position="21"/>
        <end position="49"/>
    </location>
</feature>
<gene>
    <name evidence="2" type="ORF">SAMN04488011_105295</name>
</gene>
<name>A0A1H8INQ9_9RHOB</name>
<feature type="transmembrane region" description="Helical" evidence="1">
    <location>
        <begin position="69"/>
        <end position="92"/>
    </location>
</feature>
<proteinExistence type="predicted"/>
<feature type="transmembrane region" description="Helical" evidence="1">
    <location>
        <begin position="104"/>
        <end position="134"/>
    </location>
</feature>
<keyword evidence="1" id="KW-0472">Membrane</keyword>
<evidence type="ECO:0000313" key="3">
    <source>
        <dbReference type="Proteomes" id="UP000199372"/>
    </source>
</evidence>
<dbReference type="EMBL" id="FOCM01000005">
    <property type="protein sequence ID" value="SEN70029.1"/>
    <property type="molecule type" value="Genomic_DNA"/>
</dbReference>
<protein>
    <recommendedName>
        <fullName evidence="4">DUF1440 domain-containing protein</fullName>
    </recommendedName>
</protein>
<feature type="transmembrane region" description="Helical" evidence="1">
    <location>
        <begin position="140"/>
        <end position="159"/>
    </location>
</feature>
<organism evidence="2 3">
    <name type="scientific">Palleronia pelagia</name>
    <dbReference type="NCBI Taxonomy" id="387096"/>
    <lineage>
        <taxon>Bacteria</taxon>
        <taxon>Pseudomonadati</taxon>
        <taxon>Pseudomonadota</taxon>
        <taxon>Alphaproteobacteria</taxon>
        <taxon>Rhodobacterales</taxon>
        <taxon>Roseobacteraceae</taxon>
        <taxon>Palleronia</taxon>
    </lineage>
</organism>
<accession>A0A1H8INQ9</accession>
<dbReference type="RefSeq" id="WP_091845889.1">
    <property type="nucleotide sequence ID" value="NZ_FOCM01000005.1"/>
</dbReference>
<dbReference type="Proteomes" id="UP000199372">
    <property type="component" value="Unassembled WGS sequence"/>
</dbReference>
<dbReference type="OrthoDB" id="7347542at2"/>
<keyword evidence="1" id="KW-0812">Transmembrane</keyword>
<sequence>MSYSSVDRVSLPTPSIDVAGRLVLAGMVASMVFDFWGQILSPGLGFANLSPHGLARSLLGTFGLPNGDFAGYFVHFYLVGLIGYPIGWLFVFRPAWAAVTGGKGGWLAASAVYGFGLWIFAIGGITAIAGLPFFLNFTGITWVALVGHVAYGIALVATLRLMERTAPKPVAQPA</sequence>
<reference evidence="3" key="1">
    <citation type="submission" date="2016-10" db="EMBL/GenBank/DDBJ databases">
        <authorList>
            <person name="Varghese N."/>
            <person name="Submissions S."/>
        </authorList>
    </citation>
    <scope>NUCLEOTIDE SEQUENCE [LARGE SCALE GENOMIC DNA]</scope>
    <source>
        <strain evidence="3">DSM 26893</strain>
    </source>
</reference>
<dbReference type="AlphaFoldDB" id="A0A1H8INQ9"/>
<evidence type="ECO:0000313" key="2">
    <source>
        <dbReference type="EMBL" id="SEN70029.1"/>
    </source>
</evidence>
<evidence type="ECO:0000256" key="1">
    <source>
        <dbReference type="SAM" id="Phobius"/>
    </source>
</evidence>